<accession>A0A4D6HEL8</accession>
<dbReference type="InterPro" id="IPR010297">
    <property type="entry name" value="DUF900_hydrolase"/>
</dbReference>
<evidence type="ECO:0000313" key="2">
    <source>
        <dbReference type="EMBL" id="QCC51608.1"/>
    </source>
</evidence>
<dbReference type="PROSITE" id="PS51318">
    <property type="entry name" value="TAT"/>
    <property type="match status" value="1"/>
</dbReference>
<dbReference type="Proteomes" id="UP000296706">
    <property type="component" value="Chromosome"/>
</dbReference>
<feature type="region of interest" description="Disordered" evidence="1">
    <location>
        <begin position="1"/>
        <end position="20"/>
    </location>
</feature>
<keyword evidence="3" id="KW-1185">Reference proteome</keyword>
<dbReference type="InterPro" id="IPR029058">
    <property type="entry name" value="AB_hydrolase_fold"/>
</dbReference>
<proteinExistence type="predicted"/>
<evidence type="ECO:0000313" key="3">
    <source>
        <dbReference type="Proteomes" id="UP000296706"/>
    </source>
</evidence>
<dbReference type="KEGG" id="hsn:DV733_10320"/>
<keyword evidence="2" id="KW-0378">Hydrolase</keyword>
<protein>
    <submittedName>
        <fullName evidence="2">Alpha/beta hydrolase</fullName>
    </submittedName>
</protein>
<dbReference type="Gene3D" id="3.40.50.1820">
    <property type="entry name" value="alpha/beta hydrolase"/>
    <property type="match status" value="1"/>
</dbReference>
<dbReference type="OrthoDB" id="11236at2157"/>
<dbReference type="Pfam" id="PF05990">
    <property type="entry name" value="DUF900"/>
    <property type="match status" value="1"/>
</dbReference>
<organism evidence="2 3">
    <name type="scientific">Halapricum salinum</name>
    <dbReference type="NCBI Taxonomy" id="1457250"/>
    <lineage>
        <taxon>Archaea</taxon>
        <taxon>Methanobacteriati</taxon>
        <taxon>Methanobacteriota</taxon>
        <taxon>Stenosarchaea group</taxon>
        <taxon>Halobacteria</taxon>
        <taxon>Halobacteriales</taxon>
        <taxon>Haloarculaceae</taxon>
        <taxon>Halapricum</taxon>
    </lineage>
</organism>
<dbReference type="RefSeq" id="WP_049994777.1">
    <property type="nucleotide sequence ID" value="NZ_CP031310.1"/>
</dbReference>
<reference evidence="2 3" key="1">
    <citation type="journal article" date="2019" name="Nat. Commun.">
        <title>A new type of DNA phosphorothioation-based antiviral system in archaea.</title>
        <authorList>
            <person name="Xiong L."/>
            <person name="Liu S."/>
            <person name="Chen S."/>
            <person name="Xiao Y."/>
            <person name="Zhu B."/>
            <person name="Gao Y."/>
            <person name="Zhang Y."/>
            <person name="Chen B."/>
            <person name="Luo J."/>
            <person name="Deng Z."/>
            <person name="Chen X."/>
            <person name="Wang L."/>
            <person name="Chen S."/>
        </authorList>
    </citation>
    <scope>NUCLEOTIDE SEQUENCE [LARGE SCALE GENOMIC DNA]</scope>
    <source>
        <strain evidence="2 3">CBA1105</strain>
    </source>
</reference>
<gene>
    <name evidence="2" type="ORF">DV733_10320</name>
</gene>
<dbReference type="AlphaFoldDB" id="A0A4D6HEL8"/>
<sequence>MGHDDTLRGEDTARGTDRRDFLRTAGATALAAGGLAATAGQAAAFDGDDGDIQGAPDYPRATTRGHFDIHWWYGDQLTDGHNAVDYDTVGAIPGFDTSGSPSEVVVAVHGWRTAKSDAPDHFATVSASLSNNGYDAPVVGYSWDSDTSTTDWWPATDIAERNGPKLAHFLLDYAARCPGTSFRLTGHSLGARVVLEAIKSLNSWGYRDVLTSATLLGGAADNDSVSTDGEYGDDIAAAVGRFDNFWKSGDDVLNWAYSTGEFDSAVGEEGCEGAPPVNYTDHNVDYVPDHFSYHEPGDGCMPAVVETF</sequence>
<dbReference type="SUPFAM" id="SSF53474">
    <property type="entry name" value="alpha/beta-Hydrolases"/>
    <property type="match status" value="1"/>
</dbReference>
<dbReference type="EMBL" id="CP031310">
    <property type="protein sequence ID" value="QCC51608.1"/>
    <property type="molecule type" value="Genomic_DNA"/>
</dbReference>
<dbReference type="STRING" id="1457250.GCA_000755225_00835"/>
<dbReference type="GO" id="GO:0016787">
    <property type="term" value="F:hydrolase activity"/>
    <property type="evidence" value="ECO:0007669"/>
    <property type="project" value="UniProtKB-KW"/>
</dbReference>
<evidence type="ECO:0000256" key="1">
    <source>
        <dbReference type="SAM" id="MobiDB-lite"/>
    </source>
</evidence>
<name>A0A4D6HEL8_9EURY</name>
<dbReference type="GeneID" id="39848261"/>
<dbReference type="InterPro" id="IPR006311">
    <property type="entry name" value="TAT_signal"/>
</dbReference>